<dbReference type="PANTHER" id="PTHR30388:SF4">
    <property type="entry name" value="MOLYBDENUM COFACTOR INSERTION CHAPERONE PAOD"/>
    <property type="match status" value="1"/>
</dbReference>
<dbReference type="Pfam" id="PF13478">
    <property type="entry name" value="XdhC_C"/>
    <property type="match status" value="1"/>
</dbReference>
<dbReference type="Gene3D" id="3.40.50.720">
    <property type="entry name" value="NAD(P)-binding Rossmann-like Domain"/>
    <property type="match status" value="1"/>
</dbReference>
<evidence type="ECO:0000313" key="3">
    <source>
        <dbReference type="Proteomes" id="UP001320119"/>
    </source>
</evidence>
<dbReference type="InterPro" id="IPR027051">
    <property type="entry name" value="XdhC_Rossmann_dom"/>
</dbReference>
<dbReference type="EMBL" id="AP023086">
    <property type="protein sequence ID" value="BCD98155.1"/>
    <property type="molecule type" value="Genomic_DNA"/>
</dbReference>
<keyword evidence="3" id="KW-1185">Reference proteome</keyword>
<organism evidence="2 3">
    <name type="scientific">Marinagarivorans cellulosilyticus</name>
    <dbReference type="NCBI Taxonomy" id="2721545"/>
    <lineage>
        <taxon>Bacteria</taxon>
        <taxon>Pseudomonadati</taxon>
        <taxon>Pseudomonadota</taxon>
        <taxon>Gammaproteobacteria</taxon>
        <taxon>Cellvibrionales</taxon>
        <taxon>Cellvibrionaceae</taxon>
        <taxon>Marinagarivorans</taxon>
    </lineage>
</organism>
<accession>A0AAN1WIC9</accession>
<feature type="domain" description="XdhC Rossmann" evidence="1">
    <location>
        <begin position="125"/>
        <end position="266"/>
    </location>
</feature>
<name>A0AAN1WIC9_9GAMM</name>
<dbReference type="PANTHER" id="PTHR30388">
    <property type="entry name" value="ALDEHYDE OXIDOREDUCTASE MOLYBDENUM COFACTOR ASSEMBLY PROTEIN"/>
    <property type="match status" value="1"/>
</dbReference>
<dbReference type="AlphaFoldDB" id="A0AAN1WIC9"/>
<dbReference type="Proteomes" id="UP001320119">
    <property type="component" value="Chromosome"/>
</dbReference>
<dbReference type="InterPro" id="IPR052698">
    <property type="entry name" value="MoCofactor_Util/Proc"/>
</dbReference>
<evidence type="ECO:0000259" key="1">
    <source>
        <dbReference type="Pfam" id="PF13478"/>
    </source>
</evidence>
<dbReference type="KEGG" id="marq:MARGE09_P2356"/>
<sequence length="290" mass="31050">MFWSGLTGVVGSISGGCIEEDVLQKIRADELPSDRPSQLSYGGKGDQRFKLPCGGKLTVLVEPLSGGEEAITAWEACLRALNSRQGIARFVDVTHGHWRWQGSASFDLHYENNVVSYFAGPARKLLIVGANPTAYHLAEFASALDFAVTVCDPSSDVGQYWFEANFCAFKPAYPDGFVAQDFGDAQSAVVTVSHDPRIDDMALLEALPSKAFYVGAMGSLATSHKRLQRLQSLGLSVQSLQRLHAPIGIDIGSKTPSEIAMSIAAHLVQCYSAQRVSAMAASKVAPGVAL</sequence>
<proteinExistence type="predicted"/>
<evidence type="ECO:0000313" key="2">
    <source>
        <dbReference type="EMBL" id="BCD98155.1"/>
    </source>
</evidence>
<protein>
    <submittedName>
        <fullName evidence="2">Xanthine dehydrogenase accessory factor</fullName>
    </submittedName>
</protein>
<gene>
    <name evidence="2" type="ORF">MARGE09_P2356</name>
</gene>
<reference evidence="2 3" key="1">
    <citation type="journal article" date="2022" name="IScience">
        <title>An ultrasensitive nanofiber-based assay for enzymatic hydrolysis and deep-sea microbial degradation of cellulose.</title>
        <authorList>
            <person name="Tsudome M."/>
            <person name="Tachioka M."/>
            <person name="Miyazaki M."/>
            <person name="Uchimura K."/>
            <person name="Tsuda M."/>
            <person name="Takaki Y."/>
            <person name="Deguchi S."/>
        </authorList>
    </citation>
    <scope>NUCLEOTIDE SEQUENCE [LARGE SCALE GENOMIC DNA]</scope>
    <source>
        <strain evidence="2 3">GE09</strain>
    </source>
</reference>